<keyword evidence="2" id="KW-1185">Reference proteome</keyword>
<evidence type="ECO:0000313" key="1">
    <source>
        <dbReference type="EMBL" id="KAH6922316.1"/>
    </source>
</evidence>
<gene>
    <name evidence="1" type="ORF">HPB50_012671</name>
</gene>
<organism evidence="1 2">
    <name type="scientific">Hyalomma asiaticum</name>
    <name type="common">Tick</name>
    <dbReference type="NCBI Taxonomy" id="266040"/>
    <lineage>
        <taxon>Eukaryota</taxon>
        <taxon>Metazoa</taxon>
        <taxon>Ecdysozoa</taxon>
        <taxon>Arthropoda</taxon>
        <taxon>Chelicerata</taxon>
        <taxon>Arachnida</taxon>
        <taxon>Acari</taxon>
        <taxon>Parasitiformes</taxon>
        <taxon>Ixodida</taxon>
        <taxon>Ixodoidea</taxon>
        <taxon>Ixodidae</taxon>
        <taxon>Hyalomminae</taxon>
        <taxon>Hyalomma</taxon>
    </lineage>
</organism>
<evidence type="ECO:0000313" key="2">
    <source>
        <dbReference type="Proteomes" id="UP000821845"/>
    </source>
</evidence>
<protein>
    <submittedName>
        <fullName evidence="1">Uncharacterized protein</fullName>
    </submittedName>
</protein>
<proteinExistence type="predicted"/>
<sequence>MKYGGNVDSIRRVLEQFPEIFIIRNHDQVHVTTSKSPSKPSGASSSAGGSDDETTTLTGAKGKVYRLFKTYGFISVQHPISTSVYFSLRSFENGQHSSLLSSGLQLGDGVVLDAEVGPNDCEAKFRASRVARIKGGNTATPSDSSSPAPPTIVFTPLVNRTGAIETLKDEFGFIKLEKEQECAFFHAAEIERYLGTAVPALPDVLAVGDKIRFDADLNKNTTARAKWVVTTIHDIHNVPPCNSGSETEGSEIAPGTIIKRDGLIQMVKPEFGFIKFGTNYRDRAFFHLNNVAMPPRDTIKSLPDVFAINDRVHFEAKPSQKPSEKVKWQATTVWLSEFGPRDDELDSADESGNEVFLSDDESDIMDLIQERLAAETDDDTDDILGAGSRLAGASTNTIVDGLKQYLRPISPDLLPIVKDPKTFFNEFHKDDTFSQVPQTVEPSIVIFRGATGLVTNVTDYGGTVEVQDQACSVGSLKVDFHSGVFYSDGVRCTKRLCEVLGGGDAVSLDFMVGSTGAHEEVRCDLVWQGSRPLGVIQMTPEEFCRRLQIRVPTRHGGPSYEEFQREMPVSGGAVNGFRHSPPSLAELSEFPPLGESEGTRLSAPMYDEEGIIELVRELYGFIRFKRYPSESACFVKDDEARYLGRRIRYATDVFKVGDVARFDAIPNDRNKGVAKWRVTTFHYVQGVPGWASPKPCRDWDSDEGSKSRGLKGCDGVVDRIKSAYGFIRLGPHSAPAAFFRVNVLEQSMDKSVEDVSEVLAVGDRVRIDAEPNLKENASAKWWITYIRPVASSGPVAALRENVPRRNDVGTPSSRKGPRGTIRASRDVSVRDSDEEEDDDDDDDDSDVYQSSTLSAKGNEKKALPWSYARCAARAVAEEDVTEAKTSAAKKTYAAAAPPTTSTISKMTSFIARPSLLAYRSVRGIAKRVDGGAVVECEVRETAGSRRVRLGDDCPFYRNGVRVQGSGGGDVAKALSEGDQVILDYVVAADVASMKDADLYCYLAWQGERPCDVPHLTVALLRRVLKLGGENNSEKTAKSHVLRDGMEHPDVRVDLVAGPRSPFRPFLLFQEEASTKMAEMIAQKLSVLLEACYKEKRPEEKQKQEQLEKNKPQPQRQQKQQTKNTVSRPGSPAAVVTGSKTEVPSFWDFDSDELLVTRL</sequence>
<dbReference type="Proteomes" id="UP000821845">
    <property type="component" value="Chromosome 9"/>
</dbReference>
<accession>A0ACB7RKK3</accession>
<reference evidence="1" key="1">
    <citation type="submission" date="2020-05" db="EMBL/GenBank/DDBJ databases">
        <title>Large-scale comparative analyses of tick genomes elucidate their genetic diversity and vector capacities.</title>
        <authorList>
            <person name="Jia N."/>
            <person name="Wang J."/>
            <person name="Shi W."/>
            <person name="Du L."/>
            <person name="Sun Y."/>
            <person name="Zhan W."/>
            <person name="Jiang J."/>
            <person name="Wang Q."/>
            <person name="Zhang B."/>
            <person name="Ji P."/>
            <person name="Sakyi L.B."/>
            <person name="Cui X."/>
            <person name="Yuan T."/>
            <person name="Jiang B."/>
            <person name="Yang W."/>
            <person name="Lam T.T.-Y."/>
            <person name="Chang Q."/>
            <person name="Ding S."/>
            <person name="Wang X."/>
            <person name="Zhu J."/>
            <person name="Ruan X."/>
            <person name="Zhao L."/>
            <person name="Wei J."/>
            <person name="Que T."/>
            <person name="Du C."/>
            <person name="Cheng J."/>
            <person name="Dai P."/>
            <person name="Han X."/>
            <person name="Huang E."/>
            <person name="Gao Y."/>
            <person name="Liu J."/>
            <person name="Shao H."/>
            <person name="Ye R."/>
            <person name="Li L."/>
            <person name="Wei W."/>
            <person name="Wang X."/>
            <person name="Wang C."/>
            <person name="Yang T."/>
            <person name="Huo Q."/>
            <person name="Li W."/>
            <person name="Guo W."/>
            <person name="Chen H."/>
            <person name="Zhou L."/>
            <person name="Ni X."/>
            <person name="Tian J."/>
            <person name="Zhou Y."/>
            <person name="Sheng Y."/>
            <person name="Liu T."/>
            <person name="Pan Y."/>
            <person name="Xia L."/>
            <person name="Li J."/>
            <person name="Zhao F."/>
            <person name="Cao W."/>
        </authorList>
    </citation>
    <scope>NUCLEOTIDE SEQUENCE</scope>
    <source>
        <strain evidence="1">Hyas-2018</strain>
    </source>
</reference>
<name>A0ACB7RKK3_HYAAI</name>
<comment type="caution">
    <text evidence="1">The sequence shown here is derived from an EMBL/GenBank/DDBJ whole genome shotgun (WGS) entry which is preliminary data.</text>
</comment>
<dbReference type="EMBL" id="CM023489">
    <property type="protein sequence ID" value="KAH6922316.1"/>
    <property type="molecule type" value="Genomic_DNA"/>
</dbReference>